<dbReference type="OrthoDB" id="9803687at2"/>
<dbReference type="InterPro" id="IPR036589">
    <property type="entry name" value="HCY_dom_sf"/>
</dbReference>
<evidence type="ECO:0000313" key="6">
    <source>
        <dbReference type="Proteomes" id="UP000245507"/>
    </source>
</evidence>
<keyword evidence="6" id="KW-1185">Reference proteome</keyword>
<evidence type="ECO:0000256" key="2">
    <source>
        <dbReference type="ARBA" id="ARBA00022679"/>
    </source>
</evidence>
<comment type="cofactor">
    <cofactor evidence="3">
        <name>Zn(2+)</name>
        <dbReference type="ChEBI" id="CHEBI:29105"/>
    </cofactor>
</comment>
<dbReference type="RefSeq" id="WP_109692564.1">
    <property type="nucleotide sequence ID" value="NZ_QGDD01000002.1"/>
</dbReference>
<reference evidence="5 6" key="1">
    <citation type="submission" date="2018-05" db="EMBL/GenBank/DDBJ databases">
        <title>Nocardioides silvaticus genome.</title>
        <authorList>
            <person name="Li C."/>
            <person name="Wang G."/>
        </authorList>
    </citation>
    <scope>NUCLEOTIDE SEQUENCE [LARGE SCALE GENOMIC DNA]</scope>
    <source>
        <strain evidence="5 6">CCTCC AB 2018079</strain>
    </source>
</reference>
<dbReference type="AlphaFoldDB" id="A0A316TG45"/>
<dbReference type="PROSITE" id="PS50970">
    <property type="entry name" value="HCY"/>
    <property type="match status" value="1"/>
</dbReference>
<dbReference type="SUPFAM" id="SSF82282">
    <property type="entry name" value="Homocysteine S-methyltransferase"/>
    <property type="match status" value="1"/>
</dbReference>
<feature type="binding site" evidence="3">
    <location>
        <position position="283"/>
    </location>
    <ligand>
        <name>Zn(2+)</name>
        <dbReference type="ChEBI" id="CHEBI:29105"/>
    </ligand>
</feature>
<dbReference type="InterPro" id="IPR003726">
    <property type="entry name" value="HCY_dom"/>
</dbReference>
<dbReference type="PANTHER" id="PTHR11103">
    <property type="entry name" value="SLR1189 PROTEIN"/>
    <property type="match status" value="1"/>
</dbReference>
<dbReference type="Gene3D" id="3.20.20.330">
    <property type="entry name" value="Homocysteine-binding-like domain"/>
    <property type="match status" value="1"/>
</dbReference>
<dbReference type="EMBL" id="QGDD01000002">
    <property type="protein sequence ID" value="PWN03477.1"/>
    <property type="molecule type" value="Genomic_DNA"/>
</dbReference>
<proteinExistence type="predicted"/>
<keyword evidence="2 3" id="KW-0808">Transferase</keyword>
<dbReference type="PANTHER" id="PTHR11103:SF18">
    <property type="entry name" value="SLR1189 PROTEIN"/>
    <property type="match status" value="1"/>
</dbReference>
<feature type="domain" description="Hcy-binding" evidence="4">
    <location>
        <begin position="1"/>
        <end position="297"/>
    </location>
</feature>
<keyword evidence="3" id="KW-0862">Zinc</keyword>
<keyword evidence="3" id="KW-0479">Metal-binding</keyword>
<gene>
    <name evidence="5" type="ORF">DJ010_04990</name>
</gene>
<protein>
    <submittedName>
        <fullName evidence="5">Homocysteine S-methyltransferase</fullName>
    </submittedName>
</protein>
<dbReference type="GO" id="GO:0046872">
    <property type="term" value="F:metal ion binding"/>
    <property type="evidence" value="ECO:0007669"/>
    <property type="project" value="UniProtKB-KW"/>
</dbReference>
<dbReference type="GO" id="GO:0032259">
    <property type="term" value="P:methylation"/>
    <property type="evidence" value="ECO:0007669"/>
    <property type="project" value="UniProtKB-KW"/>
</dbReference>
<keyword evidence="1 3" id="KW-0489">Methyltransferase</keyword>
<name>A0A316TG45_9ACTN</name>
<dbReference type="Proteomes" id="UP000245507">
    <property type="component" value="Unassembled WGS sequence"/>
</dbReference>
<feature type="binding site" evidence="3">
    <location>
        <position position="214"/>
    </location>
    <ligand>
        <name>Zn(2+)</name>
        <dbReference type="ChEBI" id="CHEBI:29105"/>
    </ligand>
</feature>
<accession>A0A316TG45</accession>
<evidence type="ECO:0000256" key="3">
    <source>
        <dbReference type="PROSITE-ProRule" id="PRU00333"/>
    </source>
</evidence>
<sequence length="300" mass="31350">MTQRLLTDGGLETDLIFNRGIDLPEFAAFPLVDTAEGRAALRDYYSAYVDLAVRAGATVLLETPTWRANPDHGATLGYDAAALDRVNRTSVDLLRELAAGRDEELLGWQVGGILGPRGDGYQAAGGVDPAEAADYHRPQLAAFAAAGADRATVLTLTDVGEGIGIAQAAADLGLPVMIGFTVETDGRLPDGRTLGEAFAAVDEAAAPPYFFVNCAHPTHVARALDGGAWQARVGGLRVNASTMSHAELDVATDLDDGDPNLLAVDQKALLDAFPQVEVLGGCCGTDLRHVAAMWGVDAGR</sequence>
<evidence type="ECO:0000259" key="4">
    <source>
        <dbReference type="PROSITE" id="PS50970"/>
    </source>
</evidence>
<dbReference type="Pfam" id="PF02574">
    <property type="entry name" value="S-methyl_trans"/>
    <property type="match status" value="1"/>
</dbReference>
<comment type="caution">
    <text evidence="5">The sequence shown here is derived from an EMBL/GenBank/DDBJ whole genome shotgun (WGS) entry which is preliminary data.</text>
</comment>
<evidence type="ECO:0000256" key="1">
    <source>
        <dbReference type="ARBA" id="ARBA00022603"/>
    </source>
</evidence>
<organism evidence="5 6">
    <name type="scientific">Nocardioides silvaticus</name>
    <dbReference type="NCBI Taxonomy" id="2201891"/>
    <lineage>
        <taxon>Bacteria</taxon>
        <taxon>Bacillati</taxon>
        <taxon>Actinomycetota</taxon>
        <taxon>Actinomycetes</taxon>
        <taxon>Propionibacteriales</taxon>
        <taxon>Nocardioidaceae</taxon>
        <taxon>Nocardioides</taxon>
    </lineage>
</organism>
<feature type="binding site" evidence="3">
    <location>
        <position position="282"/>
    </location>
    <ligand>
        <name>Zn(2+)</name>
        <dbReference type="ChEBI" id="CHEBI:29105"/>
    </ligand>
</feature>
<dbReference type="GO" id="GO:0008168">
    <property type="term" value="F:methyltransferase activity"/>
    <property type="evidence" value="ECO:0007669"/>
    <property type="project" value="UniProtKB-UniRule"/>
</dbReference>
<evidence type="ECO:0000313" key="5">
    <source>
        <dbReference type="EMBL" id="PWN03477.1"/>
    </source>
</evidence>